<dbReference type="InterPro" id="IPR058651">
    <property type="entry name" value="HTH_VMAP-M9"/>
</dbReference>
<evidence type="ECO:0000259" key="1">
    <source>
        <dbReference type="Pfam" id="PF26355"/>
    </source>
</evidence>
<reference evidence="2 3" key="1">
    <citation type="journal article" date="2022" name="Front. Microbiol.">
        <title>High genomic differentiation and limited gene flow indicate recent cryptic speciation within the genus Laspinema (cyanobacteria).</title>
        <authorList>
            <person name="Stanojkovic A."/>
            <person name="Skoupy S."/>
            <person name="Skaloud P."/>
            <person name="Dvorak P."/>
        </authorList>
    </citation>
    <scope>NUCLEOTIDE SEQUENCE [LARGE SCALE GENOMIC DNA]</scope>
    <source>
        <strain evidence="2 3">D2a</strain>
    </source>
</reference>
<dbReference type="SUPFAM" id="SSF52540">
    <property type="entry name" value="P-loop containing nucleoside triphosphate hydrolases"/>
    <property type="match status" value="1"/>
</dbReference>
<dbReference type="Pfam" id="PF26355">
    <property type="entry name" value="HTH_VMAP-M9"/>
    <property type="match status" value="1"/>
</dbReference>
<comment type="caution">
    <text evidence="2">The sequence shown here is derived from an EMBL/GenBank/DDBJ whole genome shotgun (WGS) entry which is preliminary data.</text>
</comment>
<organism evidence="2 3">
    <name type="scientific">Laspinema palackyanum D2a</name>
    <dbReference type="NCBI Taxonomy" id="2953684"/>
    <lineage>
        <taxon>Bacteria</taxon>
        <taxon>Bacillati</taxon>
        <taxon>Cyanobacteriota</taxon>
        <taxon>Cyanophyceae</taxon>
        <taxon>Oscillatoriophycideae</taxon>
        <taxon>Oscillatoriales</taxon>
        <taxon>Laspinemataceae</taxon>
        <taxon>Laspinema</taxon>
        <taxon>Laspinema palackyanum</taxon>
    </lineage>
</organism>
<proteinExistence type="predicted"/>
<evidence type="ECO:0000313" key="2">
    <source>
        <dbReference type="EMBL" id="MCT7967889.1"/>
    </source>
</evidence>
<protein>
    <submittedName>
        <fullName evidence="2">AAA-like domain-containing protein</fullName>
    </submittedName>
</protein>
<feature type="domain" description="vWA-MoxR associated protein N-terminal HTH" evidence="1">
    <location>
        <begin position="3"/>
        <end position="83"/>
    </location>
</feature>
<dbReference type="Proteomes" id="UP001525890">
    <property type="component" value="Unassembled WGS sequence"/>
</dbReference>
<keyword evidence="3" id="KW-1185">Reference proteome</keyword>
<dbReference type="InterPro" id="IPR027417">
    <property type="entry name" value="P-loop_NTPase"/>
</dbReference>
<accession>A0ABT2MT12</accession>
<dbReference type="EMBL" id="JAMXFF010000024">
    <property type="protein sequence ID" value="MCT7967889.1"/>
    <property type="molecule type" value="Genomic_DNA"/>
</dbReference>
<gene>
    <name evidence="2" type="ORF">NG799_16245</name>
</gene>
<dbReference type="Pfam" id="PF14516">
    <property type="entry name" value="AAA_35"/>
    <property type="match status" value="1"/>
</dbReference>
<dbReference type="Gene3D" id="3.40.50.300">
    <property type="entry name" value="P-loop containing nucleotide triphosphate hydrolases"/>
    <property type="match status" value="1"/>
</dbReference>
<evidence type="ECO:0000313" key="3">
    <source>
        <dbReference type="Proteomes" id="UP001525890"/>
    </source>
</evidence>
<name>A0ABT2MT12_9CYAN</name>
<sequence>MKNIESIILLVDVLVKEKTGQSLSDTQRIVLAGSLQQKTYRIIASEHNYSSDYLSQNVAPKLWNLLADVLGEPITKSNCLAILAGRMARVYRVNQPLIDTIKRKFSASEFSSMTGVHQQHGGEGFDESNNSLGNLIQKRLETLSLKSSPSHTSESSNPIPNLISGPHLEYPQSKVSVTSPFYILRSSDFLCHRELAKPGAYLQISAAKKMGKTSLLERIIAHATENNDRVVRLNLQQAGSSAFTCGDKFFRWFCTRITQQLKLESKLNEYWDENLGSLESCTNYFQEYLLPQIDTALVLALDECHRILAYPELACDFFGLLRYWYEESQDSTLWQKLRLVMVKSQQCYLEIAGIVGSLNIGMPIELLPFTAEQVDELAARYGLEFSSRQIEELIQLLGGHPYLVRLAFYSSASQAIPLELLIETAATETGIYREHLHEQLRAIQKHSQLMGAFRQVLREEFPLKGRQLELLRLQELGLVKIENHRMKVSCGVYGQYFGEALL</sequence>
<dbReference type="RefSeq" id="WP_368007444.1">
    <property type="nucleotide sequence ID" value="NZ_JAMXFF010000024.1"/>
</dbReference>